<accession>A0A5J9W3Z3</accession>
<keyword evidence="3" id="KW-1185">Reference proteome</keyword>
<name>A0A5J9W3Z3_9POAL</name>
<evidence type="ECO:0000313" key="2">
    <source>
        <dbReference type="EMBL" id="TVU42657.1"/>
    </source>
</evidence>
<feature type="compositionally biased region" description="Pro residues" evidence="1">
    <location>
        <begin position="64"/>
        <end position="76"/>
    </location>
</feature>
<evidence type="ECO:0000313" key="3">
    <source>
        <dbReference type="Proteomes" id="UP000324897"/>
    </source>
</evidence>
<feature type="region of interest" description="Disordered" evidence="1">
    <location>
        <begin position="45"/>
        <end position="87"/>
    </location>
</feature>
<dbReference type="EMBL" id="RWGY01000005">
    <property type="protein sequence ID" value="TVU42657.1"/>
    <property type="molecule type" value="Genomic_DNA"/>
</dbReference>
<feature type="compositionally biased region" description="Basic residues" evidence="1">
    <location>
        <begin position="105"/>
        <end position="114"/>
    </location>
</feature>
<comment type="caution">
    <text evidence="2">The sequence shown here is derived from an EMBL/GenBank/DDBJ whole genome shotgun (WGS) entry which is preliminary data.</text>
</comment>
<protein>
    <submittedName>
        <fullName evidence="2">Uncharacterized protein</fullName>
    </submittedName>
</protein>
<reference evidence="2 3" key="1">
    <citation type="journal article" date="2019" name="Sci. Rep.">
        <title>A high-quality genome of Eragrostis curvula grass provides insights into Poaceae evolution and supports new strategies to enhance forage quality.</title>
        <authorList>
            <person name="Carballo J."/>
            <person name="Santos B.A.C.M."/>
            <person name="Zappacosta D."/>
            <person name="Garbus I."/>
            <person name="Selva J.P."/>
            <person name="Gallo C.A."/>
            <person name="Diaz A."/>
            <person name="Albertini E."/>
            <person name="Caccamo M."/>
            <person name="Echenique V."/>
        </authorList>
    </citation>
    <scope>NUCLEOTIDE SEQUENCE [LARGE SCALE GENOMIC DNA]</scope>
    <source>
        <strain evidence="3">cv. Victoria</strain>
        <tissue evidence="2">Leaf</tissue>
    </source>
</reference>
<proteinExistence type="predicted"/>
<organism evidence="2 3">
    <name type="scientific">Eragrostis curvula</name>
    <name type="common">weeping love grass</name>
    <dbReference type="NCBI Taxonomy" id="38414"/>
    <lineage>
        <taxon>Eukaryota</taxon>
        <taxon>Viridiplantae</taxon>
        <taxon>Streptophyta</taxon>
        <taxon>Embryophyta</taxon>
        <taxon>Tracheophyta</taxon>
        <taxon>Spermatophyta</taxon>
        <taxon>Magnoliopsida</taxon>
        <taxon>Liliopsida</taxon>
        <taxon>Poales</taxon>
        <taxon>Poaceae</taxon>
        <taxon>PACMAD clade</taxon>
        <taxon>Chloridoideae</taxon>
        <taxon>Eragrostideae</taxon>
        <taxon>Eragrostidinae</taxon>
        <taxon>Eragrostis</taxon>
    </lineage>
</organism>
<feature type="non-terminal residue" evidence="2">
    <location>
        <position position="1"/>
    </location>
</feature>
<dbReference type="Proteomes" id="UP000324897">
    <property type="component" value="Unassembled WGS sequence"/>
</dbReference>
<gene>
    <name evidence="2" type="ORF">EJB05_09076</name>
</gene>
<dbReference type="Gramene" id="TVU42657">
    <property type="protein sequence ID" value="TVU42657"/>
    <property type="gene ID" value="EJB05_09076"/>
</dbReference>
<evidence type="ECO:0000256" key="1">
    <source>
        <dbReference type="SAM" id="MobiDB-lite"/>
    </source>
</evidence>
<sequence length="114" mass="12373">MLAFTLLGRKILSGVVASGKKSAFFWKKTIRNFLAWSKCVPVLEPARPAPDKGGTPRSLSSVSPRPPPPPPPPPWTSSPAVSERTESYRAVDAMCTRGEGAGHPLVRRRRIGEL</sequence>
<dbReference type="AlphaFoldDB" id="A0A5J9W3Z3"/>
<feature type="region of interest" description="Disordered" evidence="1">
    <location>
        <begin position="95"/>
        <end position="114"/>
    </location>
</feature>